<dbReference type="Pfam" id="PF07727">
    <property type="entry name" value="RVT_2"/>
    <property type="match status" value="1"/>
</dbReference>
<gene>
    <name evidence="2" type="ORF">CR513_23678</name>
</gene>
<dbReference type="AlphaFoldDB" id="A0A371GTX4"/>
<protein>
    <recommendedName>
        <fullName evidence="1">Reverse transcriptase Ty1/copia-type domain-containing protein</fullName>
    </recommendedName>
</protein>
<comment type="caution">
    <text evidence="2">The sequence shown here is derived from an EMBL/GenBank/DDBJ whole genome shotgun (WGS) entry which is preliminary data.</text>
</comment>
<dbReference type="EMBL" id="QJKJ01004478">
    <property type="protein sequence ID" value="RDX93992.1"/>
    <property type="molecule type" value="Genomic_DNA"/>
</dbReference>
<dbReference type="OrthoDB" id="1413581at2759"/>
<proteinExistence type="predicted"/>
<evidence type="ECO:0000313" key="3">
    <source>
        <dbReference type="Proteomes" id="UP000257109"/>
    </source>
</evidence>
<accession>A0A371GTX4</accession>
<organism evidence="2 3">
    <name type="scientific">Mucuna pruriens</name>
    <name type="common">Velvet bean</name>
    <name type="synonym">Dolichos pruriens</name>
    <dbReference type="NCBI Taxonomy" id="157652"/>
    <lineage>
        <taxon>Eukaryota</taxon>
        <taxon>Viridiplantae</taxon>
        <taxon>Streptophyta</taxon>
        <taxon>Embryophyta</taxon>
        <taxon>Tracheophyta</taxon>
        <taxon>Spermatophyta</taxon>
        <taxon>Magnoliopsida</taxon>
        <taxon>eudicotyledons</taxon>
        <taxon>Gunneridae</taxon>
        <taxon>Pentapetalae</taxon>
        <taxon>rosids</taxon>
        <taxon>fabids</taxon>
        <taxon>Fabales</taxon>
        <taxon>Fabaceae</taxon>
        <taxon>Papilionoideae</taxon>
        <taxon>50 kb inversion clade</taxon>
        <taxon>NPAAA clade</taxon>
        <taxon>indigoferoid/millettioid clade</taxon>
        <taxon>Phaseoleae</taxon>
        <taxon>Mucuna</taxon>
    </lineage>
</organism>
<name>A0A371GTX4_MUCPR</name>
<dbReference type="Proteomes" id="UP000257109">
    <property type="component" value="Unassembled WGS sequence"/>
</dbReference>
<feature type="domain" description="Reverse transcriptase Ty1/copia-type" evidence="1">
    <location>
        <begin position="18"/>
        <end position="105"/>
    </location>
</feature>
<evidence type="ECO:0000313" key="2">
    <source>
        <dbReference type="EMBL" id="RDX93992.1"/>
    </source>
</evidence>
<evidence type="ECO:0000259" key="1">
    <source>
        <dbReference type="Pfam" id="PF07727"/>
    </source>
</evidence>
<reference evidence="2" key="1">
    <citation type="submission" date="2018-05" db="EMBL/GenBank/DDBJ databases">
        <title>Draft genome of Mucuna pruriens seed.</title>
        <authorList>
            <person name="Nnadi N.E."/>
            <person name="Vos R."/>
            <person name="Hasami M.H."/>
            <person name="Devisetty U.K."/>
            <person name="Aguiy J.C."/>
        </authorList>
    </citation>
    <scope>NUCLEOTIDE SEQUENCE [LARGE SCALE GENOMIC DNA]</scope>
    <source>
        <strain evidence="2">JCA_2017</strain>
    </source>
</reference>
<keyword evidence="3" id="KW-1185">Reference proteome</keyword>
<feature type="non-terminal residue" evidence="2">
    <location>
        <position position="1"/>
    </location>
</feature>
<sequence>MDVKCAFLNVLRVIIFLNHVFNLKKTLYGLKQAPCAGYEKLSSFFMTNDFQRGKVDITLFRKNYDSQFIIIQIYVDDIIFCATDDSFHGEFFKLMQKEFAMSMIGE</sequence>
<dbReference type="InterPro" id="IPR013103">
    <property type="entry name" value="RVT_2"/>
</dbReference>